<dbReference type="Pfam" id="PF11213">
    <property type="entry name" value="DUF3006"/>
    <property type="match status" value="1"/>
</dbReference>
<accession>A0A0U5BAD7</accession>
<name>A0A0U5BAD7_9BACL</name>
<dbReference type="Proteomes" id="UP000217696">
    <property type="component" value="Chromosome"/>
</dbReference>
<evidence type="ECO:0000313" key="2">
    <source>
        <dbReference type="Proteomes" id="UP000217696"/>
    </source>
</evidence>
<proteinExistence type="predicted"/>
<dbReference type="OrthoDB" id="164847at2"/>
<sequence length="70" mass="8110">MKVIIDRIEGKVAVCEKADKSMIDIEVDQLPKHVKAGDVVIFEEGRSYIDLEGTKKRKKYIQDLTNDMWE</sequence>
<dbReference type="RefSeq" id="WP_096466327.1">
    <property type="nucleotide sequence ID" value="NZ_AP017312.1"/>
</dbReference>
<dbReference type="AlphaFoldDB" id="A0A0U5BAD7"/>
<dbReference type="KEGG" id="asoc:CB4_02757"/>
<organism evidence="1 2">
    <name type="scientific">Aneurinibacillus soli</name>
    <dbReference type="NCBI Taxonomy" id="1500254"/>
    <lineage>
        <taxon>Bacteria</taxon>
        <taxon>Bacillati</taxon>
        <taxon>Bacillota</taxon>
        <taxon>Bacilli</taxon>
        <taxon>Bacillales</taxon>
        <taxon>Paenibacillaceae</taxon>
        <taxon>Aneurinibacillus group</taxon>
        <taxon>Aneurinibacillus</taxon>
    </lineage>
</organism>
<dbReference type="InterPro" id="IPR021377">
    <property type="entry name" value="DUF3006"/>
</dbReference>
<gene>
    <name evidence="1" type="ORF">CB4_02757</name>
</gene>
<evidence type="ECO:0000313" key="1">
    <source>
        <dbReference type="EMBL" id="BAU28582.1"/>
    </source>
</evidence>
<keyword evidence="2" id="KW-1185">Reference proteome</keyword>
<dbReference type="EMBL" id="AP017312">
    <property type="protein sequence ID" value="BAU28582.1"/>
    <property type="molecule type" value="Genomic_DNA"/>
</dbReference>
<protein>
    <submittedName>
        <fullName evidence="1">Uncharacterized protein</fullName>
    </submittedName>
</protein>
<reference evidence="1 2" key="1">
    <citation type="submission" date="2015-12" db="EMBL/GenBank/DDBJ databases">
        <title>Genome sequence of Aneurinibacillus soli.</title>
        <authorList>
            <person name="Lee J.S."/>
            <person name="Lee K.C."/>
            <person name="Kim K.K."/>
            <person name="Lee B.W."/>
        </authorList>
    </citation>
    <scope>NUCLEOTIDE SEQUENCE [LARGE SCALE GENOMIC DNA]</scope>
    <source>
        <strain evidence="1 2">CB4</strain>
    </source>
</reference>